<comment type="pathway">
    <text evidence="2">Purine metabolism; 3',5'-cyclic di-GMP biosynthesis.</text>
</comment>
<keyword evidence="4" id="KW-0342">GTP-binding</keyword>
<comment type="cofactor">
    <cofactor evidence="1">
        <name>Mg(2+)</name>
        <dbReference type="ChEBI" id="CHEBI:18420"/>
    </cofactor>
</comment>
<dbReference type="FunFam" id="3.30.70.270:FF:000001">
    <property type="entry name" value="Diguanylate cyclase domain protein"/>
    <property type="match status" value="1"/>
</dbReference>
<evidence type="ECO:0000313" key="8">
    <source>
        <dbReference type="EMBL" id="KFC10048.1"/>
    </source>
</evidence>
<evidence type="ECO:0000256" key="4">
    <source>
        <dbReference type="ARBA" id="ARBA00023134"/>
    </source>
</evidence>
<comment type="catalytic activity">
    <reaction evidence="5">
        <text>2 GTP = 3',3'-c-di-GMP + 2 diphosphate</text>
        <dbReference type="Rhea" id="RHEA:24898"/>
        <dbReference type="ChEBI" id="CHEBI:33019"/>
        <dbReference type="ChEBI" id="CHEBI:37565"/>
        <dbReference type="ChEBI" id="CHEBI:58805"/>
        <dbReference type="EC" id="2.7.7.65"/>
    </reaction>
</comment>
<dbReference type="AlphaFoldDB" id="A0A085AIK3"/>
<name>A0A085AIK3_9ENTR</name>
<sequence length="380" mass="42111">MTTNAPCQAFDLLLAEMRGLALKTSSVWFLWVNILFALFILGRTYFSPDSLPVASHLPSAVMESVMAIVLFIASAGLFIQRLAPIQNAPWLSKLAQAAVLTQSLCWSACFYVLIASDDLKIVFPFAAVLLFSALISLYFNPHVLLSFIAPIWLTIFITSMAYNANITVLYSLLWVLLAGLIESGRRMLNNWFILALQTQQKNADLISQLELLANRDPLTGIANRRAFELRLEEEVARHQREGGDLALIMLDVDHFKIYNDSFGHQTGDRCLATLAQCLARASLHATGIPARPGGEEFVVLLPRSNETQAIEVAKAIAEDLRQLNIEHPGSPVLPRVTVSQGIASWRPGMAPRTLIAHADAALYQAKQQGRNCFVTWSRHD</sequence>
<gene>
    <name evidence="8" type="ORF">GTGU_00696</name>
</gene>
<evidence type="ECO:0000256" key="6">
    <source>
        <dbReference type="SAM" id="Phobius"/>
    </source>
</evidence>
<keyword evidence="4" id="KW-0547">Nucleotide-binding</keyword>
<dbReference type="InterPro" id="IPR000160">
    <property type="entry name" value="GGDEF_dom"/>
</dbReference>
<feature type="transmembrane region" description="Helical" evidence="6">
    <location>
        <begin position="121"/>
        <end position="139"/>
    </location>
</feature>
<dbReference type="RefSeq" id="WP_038154236.1">
    <property type="nucleotide sequence ID" value="NZ_JMTB01000034.1"/>
</dbReference>
<proteinExistence type="predicted"/>
<dbReference type="GO" id="GO:0016829">
    <property type="term" value="F:lyase activity"/>
    <property type="evidence" value="ECO:0007669"/>
    <property type="project" value="UniProtKB-KW"/>
</dbReference>
<dbReference type="Pfam" id="PF00990">
    <property type="entry name" value="GGDEF"/>
    <property type="match status" value="1"/>
</dbReference>
<dbReference type="EMBL" id="JMTB01000034">
    <property type="protein sequence ID" value="KFC10048.1"/>
    <property type="molecule type" value="Genomic_DNA"/>
</dbReference>
<organism evidence="8 9">
    <name type="scientific">Trabulsiella guamensis ATCC 49490</name>
    <dbReference type="NCBI Taxonomy" id="1005994"/>
    <lineage>
        <taxon>Bacteria</taxon>
        <taxon>Pseudomonadati</taxon>
        <taxon>Pseudomonadota</taxon>
        <taxon>Gammaproteobacteria</taxon>
        <taxon>Enterobacterales</taxon>
        <taxon>Enterobacteriaceae</taxon>
        <taxon>Trabulsiella</taxon>
    </lineage>
</organism>
<evidence type="ECO:0000259" key="7">
    <source>
        <dbReference type="PROSITE" id="PS50887"/>
    </source>
</evidence>
<dbReference type="eggNOG" id="COG3706">
    <property type="taxonomic scope" value="Bacteria"/>
</dbReference>
<dbReference type="InterPro" id="IPR043128">
    <property type="entry name" value="Rev_trsase/Diguanyl_cyclase"/>
</dbReference>
<dbReference type="PANTHER" id="PTHR45138">
    <property type="entry name" value="REGULATORY COMPONENTS OF SENSORY TRANSDUCTION SYSTEM"/>
    <property type="match status" value="1"/>
</dbReference>
<dbReference type="InterPro" id="IPR033444">
    <property type="entry name" value="MASE5"/>
</dbReference>
<feature type="transmembrane region" description="Helical" evidence="6">
    <location>
        <begin position="58"/>
        <end position="79"/>
    </location>
</feature>
<evidence type="ECO:0000313" key="9">
    <source>
        <dbReference type="Proteomes" id="UP000028630"/>
    </source>
</evidence>
<dbReference type="PANTHER" id="PTHR45138:SF9">
    <property type="entry name" value="DIGUANYLATE CYCLASE DGCM-RELATED"/>
    <property type="match status" value="1"/>
</dbReference>
<evidence type="ECO:0000256" key="2">
    <source>
        <dbReference type="ARBA" id="ARBA00004665"/>
    </source>
</evidence>
<evidence type="ECO:0000256" key="1">
    <source>
        <dbReference type="ARBA" id="ARBA00001946"/>
    </source>
</evidence>
<dbReference type="OrthoDB" id="9812260at2"/>
<dbReference type="SUPFAM" id="SSF55073">
    <property type="entry name" value="Nucleotide cyclase"/>
    <property type="match status" value="1"/>
</dbReference>
<feature type="transmembrane region" description="Helical" evidence="6">
    <location>
        <begin position="27"/>
        <end position="46"/>
    </location>
</feature>
<dbReference type="GO" id="GO:0043709">
    <property type="term" value="P:cell adhesion involved in single-species biofilm formation"/>
    <property type="evidence" value="ECO:0007669"/>
    <property type="project" value="TreeGrafter"/>
</dbReference>
<accession>A0A085AIK3</accession>
<keyword evidence="6" id="KW-0812">Transmembrane</keyword>
<feature type="domain" description="GGDEF" evidence="7">
    <location>
        <begin position="243"/>
        <end position="378"/>
    </location>
</feature>
<dbReference type="EC" id="2.7.7.65" evidence="3"/>
<evidence type="ECO:0000256" key="5">
    <source>
        <dbReference type="ARBA" id="ARBA00034247"/>
    </source>
</evidence>
<comment type="caution">
    <text evidence="8">The sequence shown here is derived from an EMBL/GenBank/DDBJ whole genome shotgun (WGS) entry which is preliminary data.</text>
</comment>
<reference evidence="9" key="1">
    <citation type="submission" date="2014-05" db="EMBL/GenBank/DDBJ databases">
        <title>ATOL: Assembling a taxonomically balanced genome-scale reconstruction of the evolutionary history of the Enterobacteriaceae.</title>
        <authorList>
            <person name="Plunkett G. III"/>
            <person name="Neeno-Eckwall E.C."/>
            <person name="Glasner J.D."/>
            <person name="Perna N.T."/>
        </authorList>
    </citation>
    <scope>NUCLEOTIDE SEQUENCE [LARGE SCALE GENOMIC DNA]</scope>
    <source>
        <strain evidence="9">ATCC 49490</strain>
    </source>
</reference>
<protein>
    <recommendedName>
        <fullName evidence="3">diguanylate cyclase</fullName>
        <ecNumber evidence="3">2.7.7.65</ecNumber>
    </recommendedName>
</protein>
<dbReference type="GO" id="GO:0052621">
    <property type="term" value="F:diguanylate cyclase activity"/>
    <property type="evidence" value="ECO:0007669"/>
    <property type="project" value="UniProtKB-EC"/>
</dbReference>
<dbReference type="GO" id="GO:1902201">
    <property type="term" value="P:negative regulation of bacterial-type flagellum-dependent cell motility"/>
    <property type="evidence" value="ECO:0007669"/>
    <property type="project" value="TreeGrafter"/>
</dbReference>
<dbReference type="SMART" id="SM00267">
    <property type="entry name" value="GGDEF"/>
    <property type="match status" value="1"/>
</dbReference>
<keyword evidence="8" id="KW-0456">Lyase</keyword>
<keyword evidence="6" id="KW-0472">Membrane</keyword>
<keyword evidence="6" id="KW-1133">Transmembrane helix</keyword>
<feature type="transmembrane region" description="Helical" evidence="6">
    <location>
        <begin position="151"/>
        <end position="177"/>
    </location>
</feature>
<dbReference type="NCBIfam" id="TIGR00254">
    <property type="entry name" value="GGDEF"/>
    <property type="match status" value="1"/>
</dbReference>
<dbReference type="InterPro" id="IPR050469">
    <property type="entry name" value="Diguanylate_Cyclase"/>
</dbReference>
<dbReference type="GO" id="GO:0005886">
    <property type="term" value="C:plasma membrane"/>
    <property type="evidence" value="ECO:0007669"/>
    <property type="project" value="TreeGrafter"/>
</dbReference>
<dbReference type="GO" id="GO:0005525">
    <property type="term" value="F:GTP binding"/>
    <property type="evidence" value="ECO:0007669"/>
    <property type="project" value="UniProtKB-KW"/>
</dbReference>
<dbReference type="Proteomes" id="UP000028630">
    <property type="component" value="Unassembled WGS sequence"/>
</dbReference>
<dbReference type="Gene3D" id="3.30.70.270">
    <property type="match status" value="1"/>
</dbReference>
<keyword evidence="9" id="KW-1185">Reference proteome</keyword>
<dbReference type="CDD" id="cd01949">
    <property type="entry name" value="GGDEF"/>
    <property type="match status" value="1"/>
</dbReference>
<evidence type="ECO:0000256" key="3">
    <source>
        <dbReference type="ARBA" id="ARBA00012528"/>
    </source>
</evidence>
<dbReference type="InterPro" id="IPR029787">
    <property type="entry name" value="Nucleotide_cyclase"/>
</dbReference>
<dbReference type="PROSITE" id="PS50887">
    <property type="entry name" value="GGDEF"/>
    <property type="match status" value="1"/>
</dbReference>
<dbReference type="Pfam" id="PF17178">
    <property type="entry name" value="MASE5"/>
    <property type="match status" value="1"/>
</dbReference>